<evidence type="ECO:0000256" key="2">
    <source>
        <dbReference type="SAM" id="SignalP"/>
    </source>
</evidence>
<protein>
    <recommendedName>
        <fullName evidence="5">Ig-like domain-containing protein</fullName>
    </recommendedName>
</protein>
<dbReference type="Proteomes" id="UP001320766">
    <property type="component" value="Unassembled WGS sequence"/>
</dbReference>
<evidence type="ECO:0000256" key="1">
    <source>
        <dbReference type="SAM" id="MobiDB-lite"/>
    </source>
</evidence>
<accession>A0ABT1K635</accession>
<proteinExistence type="predicted"/>
<evidence type="ECO:0000313" key="3">
    <source>
        <dbReference type="EMBL" id="MCP2349072.1"/>
    </source>
</evidence>
<feature type="region of interest" description="Disordered" evidence="1">
    <location>
        <begin position="262"/>
        <end position="321"/>
    </location>
</feature>
<dbReference type="RefSeq" id="WP_253773327.1">
    <property type="nucleotide sequence ID" value="NZ_BAAAVE010000007.1"/>
</dbReference>
<evidence type="ECO:0000313" key="4">
    <source>
        <dbReference type="Proteomes" id="UP001320766"/>
    </source>
</evidence>
<name>A0ABT1K635_9ACTN</name>
<reference evidence="3 4" key="1">
    <citation type="submission" date="2022-06" db="EMBL/GenBank/DDBJ databases">
        <title>Sequencing the genomes of 1000 actinobacteria strains.</title>
        <authorList>
            <person name="Klenk H.-P."/>
        </authorList>
    </citation>
    <scope>NUCLEOTIDE SEQUENCE [LARGE SCALE GENOMIC DNA]</scope>
    <source>
        <strain evidence="3 4">DSM 44170</strain>
    </source>
</reference>
<feature type="chain" id="PRO_5046663003" description="Ig-like domain-containing protein" evidence="2">
    <location>
        <begin position="24"/>
        <end position="634"/>
    </location>
</feature>
<comment type="caution">
    <text evidence="3">The sequence shown here is derived from an EMBL/GenBank/DDBJ whole genome shotgun (WGS) entry which is preliminary data.</text>
</comment>
<dbReference type="EMBL" id="JAMZEC010000001">
    <property type="protein sequence ID" value="MCP2349072.1"/>
    <property type="molecule type" value="Genomic_DNA"/>
</dbReference>
<sequence length="634" mass="66451">MKRTALLLGVVMLSGLLATPATAAPGPVTAAQRAGGASAAAPLVTTAVAKVKAVPARQSIACPTTVAFSAVVAAKGRGTVRYRWVRGDGSKGAVKSFRVAGRRSVVVKDRQTFDRTASGWQAVEILGRRGLSGKARFSVTCAGPVKVYDVATPLPAEPDRPLVAAADVDVRPASYTGACPTNVVFTATVQVSRTPASVSYQWIDSATGEGRPQTLTFAAGGPRVRQVVLPLSVGSSTGGWKAVHLLGPNGHDSARAAYRVTCRRTPPTGPSPTPSTTPTSTPSTTPTSTPSTTPTSTPSTTPTSTPTTTTTPTQPPAQRPATQITAVTPGDYEGSCAEPVAYQAAGRVTLPAGAAQQVTYWWTLDGTAWQRQSVDFPASAQPRSQEVSAGWSLGSTDTGAHTLALLAEGATATGTRAFTFTCGADPGAADLKLKYVLTSQYKGVCDGSFPLHARALLSTDREAEVRYRFVVDGKPGDTRTELLKPGVQQTISDVWYSRATASGSGVVRLEVLNHNRIVKENPYTWTCVPKNPAPGTVDLVSITTTPYFGDCVEAPYVTAHGAFRAAPGTAITWRWVIDGRPDSEHTATVEAGGLLQVQSAYWHRTTKTGGTVRLEVLNHNKPSAEEPYPVTCKN</sequence>
<keyword evidence="4" id="KW-1185">Reference proteome</keyword>
<organism evidence="3 4">
    <name type="scientific">Nonomuraea roseoviolacea subsp. carminata</name>
    <dbReference type="NCBI Taxonomy" id="160689"/>
    <lineage>
        <taxon>Bacteria</taxon>
        <taxon>Bacillati</taxon>
        <taxon>Actinomycetota</taxon>
        <taxon>Actinomycetes</taxon>
        <taxon>Streptosporangiales</taxon>
        <taxon>Streptosporangiaceae</taxon>
        <taxon>Nonomuraea</taxon>
    </lineage>
</organism>
<feature type="compositionally biased region" description="Low complexity" evidence="1">
    <location>
        <begin position="276"/>
        <end position="312"/>
    </location>
</feature>
<gene>
    <name evidence="3" type="ORF">HD595_005194</name>
</gene>
<feature type="signal peptide" evidence="2">
    <location>
        <begin position="1"/>
        <end position="23"/>
    </location>
</feature>
<evidence type="ECO:0008006" key="5">
    <source>
        <dbReference type="Google" id="ProtNLM"/>
    </source>
</evidence>
<keyword evidence="2" id="KW-0732">Signal</keyword>